<name>A0A6V7R1B2_9STAP</name>
<dbReference type="InterPro" id="IPR036388">
    <property type="entry name" value="WH-like_DNA-bd_sf"/>
</dbReference>
<accession>A0A6V7R1B2</accession>
<dbReference type="InterPro" id="IPR036390">
    <property type="entry name" value="WH_DNA-bd_sf"/>
</dbReference>
<dbReference type="RefSeq" id="WP_183369257.1">
    <property type="nucleotide sequence ID" value="NZ_CAJEWD010000003.1"/>
</dbReference>
<dbReference type="SMART" id="SM00347">
    <property type="entry name" value="HTH_MARR"/>
    <property type="match status" value="1"/>
</dbReference>
<evidence type="ECO:0000313" key="6">
    <source>
        <dbReference type="Proteomes" id="UP000589351"/>
    </source>
</evidence>
<evidence type="ECO:0000256" key="3">
    <source>
        <dbReference type="ARBA" id="ARBA00023163"/>
    </source>
</evidence>
<gene>
    <name evidence="5" type="primary">mhqR_1</name>
    <name evidence="5" type="ORF">JEODO184_00134</name>
</gene>
<comment type="caution">
    <text evidence="5">The sequence shown here is derived from an EMBL/GenBank/DDBJ whole genome shotgun (WGS) entry which is preliminary data.</text>
</comment>
<dbReference type="PANTHER" id="PTHR42756">
    <property type="entry name" value="TRANSCRIPTIONAL REGULATOR, MARR"/>
    <property type="match status" value="1"/>
</dbReference>
<dbReference type="PROSITE" id="PS50995">
    <property type="entry name" value="HTH_MARR_2"/>
    <property type="match status" value="1"/>
</dbReference>
<dbReference type="PANTHER" id="PTHR42756:SF1">
    <property type="entry name" value="TRANSCRIPTIONAL REPRESSOR OF EMRAB OPERON"/>
    <property type="match status" value="1"/>
</dbReference>
<sequence>MDRIEESLKAFVGIKRTNDLLEKSVKKDVRSYGLNISEFAVLELLYNKGPQPINRIQERILIANSSTTYVLDKLQKKEYIVRQKDENDKRSMIVLVTDKGEELIKEIFPTHSALLSSLFDDLSDEELELFRDMLKRISAAARVK</sequence>
<dbReference type="GO" id="GO:0003677">
    <property type="term" value="F:DNA binding"/>
    <property type="evidence" value="ECO:0007669"/>
    <property type="project" value="UniProtKB-KW"/>
</dbReference>
<keyword evidence="2" id="KW-0238">DNA-binding</keyword>
<dbReference type="AlphaFoldDB" id="A0A6V7R1B2"/>
<evidence type="ECO:0000259" key="4">
    <source>
        <dbReference type="PROSITE" id="PS50995"/>
    </source>
</evidence>
<evidence type="ECO:0000256" key="1">
    <source>
        <dbReference type="ARBA" id="ARBA00023015"/>
    </source>
</evidence>
<keyword evidence="3" id="KW-0804">Transcription</keyword>
<keyword evidence="1" id="KW-0805">Transcription regulation</keyword>
<dbReference type="PRINTS" id="PR00598">
    <property type="entry name" value="HTHMARR"/>
</dbReference>
<organism evidence="5 6">
    <name type="scientific">Jeotgalicoccus meleagridis</name>
    <dbReference type="NCBI Taxonomy" id="2759181"/>
    <lineage>
        <taxon>Bacteria</taxon>
        <taxon>Bacillati</taxon>
        <taxon>Bacillota</taxon>
        <taxon>Bacilli</taxon>
        <taxon>Bacillales</taxon>
        <taxon>Staphylococcaceae</taxon>
        <taxon>Jeotgalicoccus</taxon>
    </lineage>
</organism>
<keyword evidence="6" id="KW-1185">Reference proteome</keyword>
<proteinExistence type="predicted"/>
<dbReference type="Gene3D" id="1.10.10.10">
    <property type="entry name" value="Winged helix-like DNA-binding domain superfamily/Winged helix DNA-binding domain"/>
    <property type="match status" value="1"/>
</dbReference>
<dbReference type="Proteomes" id="UP000589351">
    <property type="component" value="Unassembled WGS sequence"/>
</dbReference>
<dbReference type="EMBL" id="CAJEWD010000003">
    <property type="protein sequence ID" value="CAD2071116.1"/>
    <property type="molecule type" value="Genomic_DNA"/>
</dbReference>
<dbReference type="InterPro" id="IPR000835">
    <property type="entry name" value="HTH_MarR-typ"/>
</dbReference>
<dbReference type="SUPFAM" id="SSF46785">
    <property type="entry name" value="Winged helix' DNA-binding domain"/>
    <property type="match status" value="1"/>
</dbReference>
<feature type="domain" description="HTH marR-type" evidence="4">
    <location>
        <begin position="1"/>
        <end position="139"/>
    </location>
</feature>
<dbReference type="Pfam" id="PF01047">
    <property type="entry name" value="MarR"/>
    <property type="match status" value="1"/>
</dbReference>
<evidence type="ECO:0000313" key="5">
    <source>
        <dbReference type="EMBL" id="CAD2071116.1"/>
    </source>
</evidence>
<protein>
    <submittedName>
        <fullName evidence="5">HTH-type transcriptional regulator MhqR</fullName>
    </submittedName>
</protein>
<reference evidence="5 6" key="1">
    <citation type="submission" date="2020-07" db="EMBL/GenBank/DDBJ databases">
        <authorList>
            <person name="Criscuolo A."/>
        </authorList>
    </citation>
    <scope>NUCLEOTIDE SEQUENCE [LARGE SCALE GENOMIC DNA]</scope>
    <source>
        <strain evidence="5">CIP111649</strain>
    </source>
</reference>
<evidence type="ECO:0000256" key="2">
    <source>
        <dbReference type="ARBA" id="ARBA00023125"/>
    </source>
</evidence>
<dbReference type="GO" id="GO:0003700">
    <property type="term" value="F:DNA-binding transcription factor activity"/>
    <property type="evidence" value="ECO:0007669"/>
    <property type="project" value="InterPro"/>
</dbReference>